<protein>
    <submittedName>
        <fullName evidence="1">Type VI secretion system (T6SS) VipA/Hcp2 family protein</fullName>
    </submittedName>
</protein>
<organism evidence="1 2">
    <name type="scientific">Dinghuibacter silviterrae</name>
    <dbReference type="NCBI Taxonomy" id="1539049"/>
    <lineage>
        <taxon>Bacteria</taxon>
        <taxon>Pseudomonadati</taxon>
        <taxon>Bacteroidota</taxon>
        <taxon>Chitinophagia</taxon>
        <taxon>Chitinophagales</taxon>
        <taxon>Chitinophagaceae</taxon>
        <taxon>Dinghuibacter</taxon>
    </lineage>
</organism>
<dbReference type="AlphaFoldDB" id="A0A4R8DH38"/>
<dbReference type="OrthoDB" id="761425at2"/>
<comment type="caution">
    <text evidence="1">The sequence shown here is derived from an EMBL/GenBank/DDBJ whole genome shotgun (WGS) entry which is preliminary data.</text>
</comment>
<evidence type="ECO:0000313" key="1">
    <source>
        <dbReference type="EMBL" id="TDW96807.1"/>
    </source>
</evidence>
<evidence type="ECO:0000313" key="2">
    <source>
        <dbReference type="Proteomes" id="UP000294498"/>
    </source>
</evidence>
<name>A0A4R8DH38_9BACT</name>
<gene>
    <name evidence="1" type="ORF">EDB95_4643</name>
</gene>
<dbReference type="Proteomes" id="UP000294498">
    <property type="component" value="Unassembled WGS sequence"/>
</dbReference>
<reference evidence="1 2" key="1">
    <citation type="submission" date="2019-03" db="EMBL/GenBank/DDBJ databases">
        <title>Genomic Encyclopedia of Type Strains, Phase IV (KMG-IV): sequencing the most valuable type-strain genomes for metagenomic binning, comparative biology and taxonomic classification.</title>
        <authorList>
            <person name="Goeker M."/>
        </authorList>
    </citation>
    <scope>NUCLEOTIDE SEQUENCE [LARGE SCALE GENOMIC DNA]</scope>
    <source>
        <strain evidence="1 2">DSM 100059</strain>
    </source>
</reference>
<accession>A0A4R8DH38</accession>
<keyword evidence="2" id="KW-1185">Reference proteome</keyword>
<dbReference type="EMBL" id="SODV01000002">
    <property type="protein sequence ID" value="TDW96807.1"/>
    <property type="molecule type" value="Genomic_DNA"/>
</dbReference>
<sequence length="148" mass="16709">MFNYEIGGNERKVDVHEAFADISPNKTLFIQQLTDREPLRPELTEGLKTVEDVFEHFKPTVHVDYERADGSPKGEVLHFQQLSDFGVKAIVQQSDHLRDLSVERDTCLTIARQLKSNKTLKAMLENPETKKAFASALAKLAGELEANI</sequence>
<proteinExistence type="predicted"/>
<dbReference type="RefSeq" id="WP_133997901.1">
    <property type="nucleotide sequence ID" value="NZ_SODV01000002.1"/>
</dbReference>